<dbReference type="NCBIfam" id="TIGR01720">
    <property type="entry name" value="NRPS-para261"/>
    <property type="match status" value="1"/>
</dbReference>
<keyword evidence="4" id="KW-0597">Phosphoprotein</keyword>
<dbReference type="GO" id="GO:0044550">
    <property type="term" value="P:secondary metabolite biosynthetic process"/>
    <property type="evidence" value="ECO:0007669"/>
    <property type="project" value="UniProtKB-ARBA"/>
</dbReference>
<keyword evidence="3" id="KW-0596">Phosphopantetheine</keyword>
<dbReference type="Gene3D" id="3.30.559.10">
    <property type="entry name" value="Chloramphenicol acetyltransferase-like domain"/>
    <property type="match status" value="3"/>
</dbReference>
<feature type="domain" description="Carrier" evidence="6">
    <location>
        <begin position="2554"/>
        <end position="2629"/>
    </location>
</feature>
<keyword evidence="9" id="KW-1185">Reference proteome</keyword>
<dbReference type="PANTHER" id="PTHR45527">
    <property type="entry name" value="NONRIBOSOMAL PEPTIDE SYNTHETASE"/>
    <property type="match status" value="1"/>
</dbReference>
<dbReference type="CDD" id="cd19531">
    <property type="entry name" value="LCL_NRPS-like"/>
    <property type="match status" value="1"/>
</dbReference>
<dbReference type="InterPro" id="IPR001242">
    <property type="entry name" value="Condensation_dom"/>
</dbReference>
<dbReference type="Gene3D" id="2.30.38.10">
    <property type="entry name" value="Luciferase, Domain 3"/>
    <property type="match status" value="2"/>
</dbReference>
<dbReference type="InterPro" id="IPR023213">
    <property type="entry name" value="CAT-like_dom_sf"/>
</dbReference>
<dbReference type="InterPro" id="IPR006162">
    <property type="entry name" value="Ppantetheine_attach_site"/>
</dbReference>
<dbReference type="Gene3D" id="3.30.559.30">
    <property type="entry name" value="Nonribosomal peptide synthetase, condensation domain"/>
    <property type="match status" value="3"/>
</dbReference>
<dbReference type="Gene3D" id="1.10.1200.10">
    <property type="entry name" value="ACP-like"/>
    <property type="match status" value="2"/>
</dbReference>
<reference evidence="8 10" key="3">
    <citation type="submission" date="2018-06" db="EMBL/GenBank/DDBJ databases">
        <authorList>
            <consortium name="Pathogen Informatics"/>
            <person name="Doyle S."/>
        </authorList>
    </citation>
    <scope>NUCLEOTIDE SEQUENCE [LARGE SCALE GENOMIC DNA]</scope>
    <source>
        <strain evidence="8 10">NCTC13159</strain>
    </source>
</reference>
<dbReference type="InterPro" id="IPR020806">
    <property type="entry name" value="PKS_PP-bd"/>
</dbReference>
<comment type="similarity">
    <text evidence="2">Belongs to the ATP-dependent AMP-binding enzyme family.</text>
</comment>
<dbReference type="KEGG" id="ppul:RO07_24075"/>
<dbReference type="FunFam" id="1.10.1200.10:FF:000005">
    <property type="entry name" value="Nonribosomal peptide synthetase 1"/>
    <property type="match status" value="2"/>
</dbReference>
<dbReference type="FunFam" id="3.40.50.980:FF:000002">
    <property type="entry name" value="Enterobactin synthetase component F"/>
    <property type="match status" value="1"/>
</dbReference>
<dbReference type="InterPro" id="IPR010060">
    <property type="entry name" value="NRPS_synth"/>
</dbReference>
<dbReference type="Proteomes" id="UP000035086">
    <property type="component" value="Chromosome"/>
</dbReference>
<dbReference type="FunFam" id="3.40.50.12780:FF:000012">
    <property type="entry name" value="Non-ribosomal peptide synthetase"/>
    <property type="match status" value="1"/>
</dbReference>
<evidence type="ECO:0000313" key="8">
    <source>
        <dbReference type="EMBL" id="SUA92957.1"/>
    </source>
</evidence>
<evidence type="ECO:0000313" key="7">
    <source>
        <dbReference type="EMBL" id="AJC22768.1"/>
    </source>
</evidence>
<dbReference type="GO" id="GO:0043041">
    <property type="term" value="P:amino acid activation for nonribosomal peptide biosynthetic process"/>
    <property type="evidence" value="ECO:0007669"/>
    <property type="project" value="TreeGrafter"/>
</dbReference>
<dbReference type="InterPro" id="IPR045851">
    <property type="entry name" value="AMP-bd_C_sf"/>
</dbReference>
<evidence type="ECO:0000256" key="2">
    <source>
        <dbReference type="ARBA" id="ARBA00006432"/>
    </source>
</evidence>
<comment type="cofactor">
    <cofactor evidence="1">
        <name>pantetheine 4'-phosphate</name>
        <dbReference type="ChEBI" id="CHEBI:47942"/>
    </cofactor>
</comment>
<dbReference type="InterPro" id="IPR000873">
    <property type="entry name" value="AMP-dep_synth/lig_dom"/>
</dbReference>
<feature type="domain" description="Carrier" evidence="6">
    <location>
        <begin position="1039"/>
        <end position="1113"/>
    </location>
</feature>
<dbReference type="SUPFAM" id="SSF56801">
    <property type="entry name" value="Acetyl-CoA synthetase-like"/>
    <property type="match status" value="2"/>
</dbReference>
<dbReference type="Pfam" id="PF13193">
    <property type="entry name" value="AMP-binding_C"/>
    <property type="match status" value="1"/>
</dbReference>
<evidence type="ECO:0000259" key="6">
    <source>
        <dbReference type="PROSITE" id="PS50075"/>
    </source>
</evidence>
<evidence type="ECO:0000313" key="10">
    <source>
        <dbReference type="Proteomes" id="UP000254589"/>
    </source>
</evidence>
<evidence type="ECO:0000256" key="4">
    <source>
        <dbReference type="ARBA" id="ARBA00022553"/>
    </source>
</evidence>
<evidence type="ECO:0000256" key="1">
    <source>
        <dbReference type="ARBA" id="ARBA00001957"/>
    </source>
</evidence>
<dbReference type="PANTHER" id="PTHR45527:SF1">
    <property type="entry name" value="FATTY ACID SYNTHASE"/>
    <property type="match status" value="1"/>
</dbReference>
<dbReference type="Pfam" id="PF00501">
    <property type="entry name" value="AMP-binding"/>
    <property type="match status" value="2"/>
</dbReference>
<dbReference type="PROSITE" id="PS50075">
    <property type="entry name" value="CARRIER"/>
    <property type="match status" value="2"/>
</dbReference>
<evidence type="ECO:0000256" key="3">
    <source>
        <dbReference type="ARBA" id="ARBA00022450"/>
    </source>
</evidence>
<dbReference type="SMART" id="SM00823">
    <property type="entry name" value="PKS_PP"/>
    <property type="match status" value="2"/>
</dbReference>
<gene>
    <name evidence="8" type="primary">lgrB_1</name>
    <name evidence="8" type="ORF">NCTC13159_04502</name>
    <name evidence="7" type="ORF">RO07_24075</name>
</gene>
<dbReference type="Gene3D" id="3.40.50.980">
    <property type="match status" value="4"/>
</dbReference>
<dbReference type="InterPro" id="IPR010071">
    <property type="entry name" value="AA_adenyl_dom"/>
</dbReference>
<dbReference type="FunFam" id="2.30.38.10:FF:000001">
    <property type="entry name" value="Non-ribosomal peptide synthetase PvdI"/>
    <property type="match status" value="1"/>
</dbReference>
<dbReference type="RefSeq" id="WP_039412120.1">
    <property type="nucleotide sequence ID" value="NZ_CP010310.2"/>
</dbReference>
<dbReference type="Proteomes" id="UP000254589">
    <property type="component" value="Unassembled WGS sequence"/>
</dbReference>
<dbReference type="EMBL" id="CP010310">
    <property type="protein sequence ID" value="AJC22768.1"/>
    <property type="molecule type" value="Genomic_DNA"/>
</dbReference>
<dbReference type="SUPFAM" id="SSF52777">
    <property type="entry name" value="CoA-dependent acyltransferases"/>
    <property type="match status" value="6"/>
</dbReference>
<dbReference type="InterPro" id="IPR009081">
    <property type="entry name" value="PP-bd_ACP"/>
</dbReference>
<reference evidence="7" key="2">
    <citation type="submission" date="2016-11" db="EMBL/GenBank/DDBJ databases">
        <title>Complete Genome Sequencing of Pandoraea pulmonicola DSM 16583.</title>
        <authorList>
            <person name="Chan K.-G."/>
        </authorList>
    </citation>
    <scope>NUCLEOTIDE SEQUENCE</scope>
    <source>
        <strain evidence="7">DSM 16583</strain>
    </source>
</reference>
<dbReference type="NCBIfam" id="TIGR01733">
    <property type="entry name" value="AA-adenyl-dom"/>
    <property type="match status" value="2"/>
</dbReference>
<proteinExistence type="inferred from homology"/>
<protein>
    <submittedName>
        <fullName evidence="8">Linear gramicidin synthase subunit B</fullName>
    </submittedName>
</protein>
<dbReference type="PROSITE" id="PS00455">
    <property type="entry name" value="AMP_BINDING"/>
    <property type="match status" value="2"/>
</dbReference>
<accession>A0AAJ4ZGH4</accession>
<evidence type="ECO:0000313" key="9">
    <source>
        <dbReference type="Proteomes" id="UP000035086"/>
    </source>
</evidence>
<dbReference type="FunFam" id="3.40.50.980:FF:000001">
    <property type="entry name" value="Non-ribosomal peptide synthetase"/>
    <property type="match status" value="2"/>
</dbReference>
<dbReference type="NCBIfam" id="NF003417">
    <property type="entry name" value="PRK04813.1"/>
    <property type="match status" value="2"/>
</dbReference>
<name>A0AAJ4ZGH4_PANPU</name>
<dbReference type="EMBL" id="UGSJ01000001">
    <property type="protein sequence ID" value="SUA92957.1"/>
    <property type="molecule type" value="Genomic_DNA"/>
</dbReference>
<dbReference type="Gene3D" id="3.30.300.30">
    <property type="match status" value="2"/>
</dbReference>
<reference evidence="9" key="1">
    <citation type="submission" date="2014-12" db="EMBL/GenBank/DDBJ databases">
        <title>Complete Genome Sequencing of Pandoraea pulmonicola DSM 16583.</title>
        <authorList>
            <person name="Chan K.-G."/>
        </authorList>
    </citation>
    <scope>NUCLEOTIDE SEQUENCE [LARGE SCALE GENOMIC DNA]</scope>
    <source>
        <strain evidence="9">DSM 16583</strain>
    </source>
</reference>
<dbReference type="PROSITE" id="PS00012">
    <property type="entry name" value="PHOSPHOPANTETHEINE"/>
    <property type="match status" value="2"/>
</dbReference>
<sequence length="2653" mass="287335">MDDIQTTLARLAPAQRQAMIALLERKGVEVREHLPLDGWVPRATGATRGTDKQPYRVSASFAQQRMWTLLQLDERPDTYHITGAVRLDGALDVEALAQAFGAVVARHAALRTTFDVEDGKLVQVVHAHSDVPLEVMDLASADDLHERVAAASARAFDLTRGPLVRTTLLRRSPQAHVLVLTLHHLISDGGSLDVLIGEIARDYAAVREGRALQPLPNGPTYGDFAVWQRLRLGGEALTRQLDYWATQLADADDLLALPLDRHRPAQRDTAGGRVAFALPMSLAQRVRDVAREAQTTPFTVLLASFQALLARYAAGQGDEVPAAPVDVRVGVPVSHRSHTALERVVGCFVNTVVVRSRVDLSGGFRGLLAQVRNTLLDAQRHADVPFEQVVERLSPTRSLSHSPLFQVMVNHQRRHAAALQLPGVSATVLDGETSQAKFDLDLGIVEHPDGSLSGGLGYACDVLSSSTAQRICTHWQTLLAALVAQEDAPIWDLPLADAQEQAAIAEWGAPPCVDGGASIDDADTRTLPEMIAAHAARRPEAHAIECDGEVLTYRELLRRADGVAASLLANGVEPEARVGVWLPRSPQALVAMLGVLRAGGAYVPLDVEHPTERVAELCTDAGIRMVVTDVRGRDRLPAGVQAVEIEASAFHDAGGVALPMLHPAQLAYVIFTSGSTGRPKGVAVPHGPIAMHCRAIGRLFGMTPAFRELHVASLSFDGSHERWLTLLSHGACVVLRGERQWTPQEICEQLTTRRLTNAGLPTALLRHVAQWVDAHPDAVPPGLIYSCGGEALSRDTLALVMRTLQPSRLLNGYGPTETVVTPVNWTVLAGGESPTPYAPIGSLVGKRRAYVLDHRLVPAPVGVAGELYLGGEGVARGYLARPGQTAERFVPDPWGAPGARMYRTGDRVRWLDDGTLEYLGRRDQQLKVRGFRIEPGEVEAQLLAEAGVREAVVGTAQGPAGVQLVAHVSAGLPVGMNGTNGTNPVEFGEQLRQALAARLPSYLVPAQIVVLDALPKLVNGKLDRKRLPAPQWHSASEEAPRDGAEAALAEVWRQLLSAAQVGRHDNFFALGGDSIVALQLVSRAREAGWRITVRDVFRYQTLAELAAVAEAGHEAREAGVPSDNAAHDDTPALLPVQAWFFASPVEHRDHWNQWVQVEVRDAGRPLDAPTLRQALQAVAAHHDALHMRYRRTPEGWQPHRAASGAPLVLLDAVDAADEAQALAAAEQAQRGLSLADGPLLRGLLVALPGGVQRLLLVCHHLVVDGVSWRILLADLQRVLAQIEVGQPVTLPEAGSPHAWAAFWRDWAVSSEGVQEAQYWADALHGAHDTLPTDATPPDGDRQADAAEVTLTLDADATRRLLDVANDRARIHELLVAALAQAVGEWTGGQRIALCVEGHGRDEVQMPGAEAFDLSRTVGWFTAVYPLAVEVAAMPRDTLFALKRAWRSIPNAGLGFGALRHHGAASVRDAMAALPQGRVTFNYLGRLDAGFGDGRFAPSDAPAGAARDASAPLGNWLSVDGAVIGSVLRLQWRFSRARFHEATIEKVAARMRATLAQLVDACADGQGASAADFPLANLSEAALADLPVSASQLEDVYPLSPMQQGMVFHARLAPDSASYVNQLQIRLEGLQPDRFAAAWQAAVRRHAILRTSFVWREGAPPLQLVHREVPQVLRVLDWRERVGQHGDGVLRELAEAERAQGFDLASAPLQRVALVRVGEDAWQLIWTLHHVLLDGWSSAQLIGEILQAYLSGSPDAVPPAPRYRDYIAWLDRHAPRHAEAFWRDALRAFETPTRLHETVLRTSAPQTGHGERTFQVDAERAQAWQRAARSRRLTVNTLVQGAWTLLLQRYTGRRDVCFGVTVSGRPPELPGAERMMGLFINTLPVVQGPRPGDGLDDWLHRLQEDNLAMREAQSTPLYDIQRWVGWPGQALFDSLIVFENYPVDRALRSQGAQALRFGDIVNVETTHYPLTIGIASGETIDVRMSYDREHFDGPAVERLWTQLRDLLEQLCAPQDAPLRVADVVLHETDPAWAAQRGPRRTFDAGATVDRIIAAFGRSQPDAIAVTDGEHSLTYAALDEQSNRIAHALLRHGVAREHRVGIAMTRRVELIVAILGVLKAGGAYVPLDPAYPAERLAYVVDDADIAVVLTEAAMLGAAWLPPVSLAVETLLDDASLPAAPPAEAVDAAQLAYVIYTSGSTGRPKGVQVEHRQLTRLLDATEDWFGFGTEDVWTMFHSYAFDVSVWEIFGALAHGGRLVVVPYYTSREPQALWTLIRQQAVTVLCQTPSAFYQMLGALPEAVSQTSLRNIVLAGEALTPRRLAPWWQRVGERTRIVNMYGPTETTVYVSYGVVAPVGGLGASPIGEPLPDIGWRVLDASLAEVPMGVPGDLYVSGDGLARGYLGRPALSAERFVPDPWGPPGTRMYLTGDRVRRLPDGTLDYLGRGDQQVKLRGFRIEPGEIEAQLLAHDEVRDAAVMVRNDGAGEQLVAYVVTGGGGGGGGDSLWMRLRDHLATRVPAFMMPGQWLRLDALPLTPNGKLDRRALPAPQAVAAQFVAPRPGAEADVAQVWRTVLGVPRVGRHDNFFALGGHSLLATQMVARLQAASGRSVALRQVFETPVLADFCAAWSAAAPAALDAGARDALEDLLGDLEADAA</sequence>
<dbReference type="GO" id="GO:0031177">
    <property type="term" value="F:phosphopantetheine binding"/>
    <property type="evidence" value="ECO:0007669"/>
    <property type="project" value="InterPro"/>
</dbReference>
<dbReference type="FunFam" id="3.30.300.30:FF:000010">
    <property type="entry name" value="Enterobactin synthetase component F"/>
    <property type="match status" value="1"/>
</dbReference>
<dbReference type="InterPro" id="IPR036736">
    <property type="entry name" value="ACP-like_sf"/>
</dbReference>
<dbReference type="GO" id="GO:0005737">
    <property type="term" value="C:cytoplasm"/>
    <property type="evidence" value="ECO:0007669"/>
    <property type="project" value="TreeGrafter"/>
</dbReference>
<evidence type="ECO:0000256" key="5">
    <source>
        <dbReference type="ARBA" id="ARBA00022737"/>
    </source>
</evidence>
<organism evidence="8 10">
    <name type="scientific">Pandoraea pulmonicola</name>
    <dbReference type="NCBI Taxonomy" id="93221"/>
    <lineage>
        <taxon>Bacteria</taxon>
        <taxon>Pseudomonadati</taxon>
        <taxon>Pseudomonadota</taxon>
        <taxon>Betaproteobacteria</taxon>
        <taxon>Burkholderiales</taxon>
        <taxon>Burkholderiaceae</taxon>
        <taxon>Pandoraea</taxon>
    </lineage>
</organism>
<dbReference type="InterPro" id="IPR020845">
    <property type="entry name" value="AMP-binding_CS"/>
</dbReference>
<keyword evidence="5" id="KW-0677">Repeat</keyword>
<dbReference type="CDD" id="cd17643">
    <property type="entry name" value="A_NRPS_Cytc1-like"/>
    <property type="match status" value="1"/>
</dbReference>
<dbReference type="InterPro" id="IPR025110">
    <property type="entry name" value="AMP-bd_C"/>
</dbReference>
<dbReference type="Pfam" id="PF00550">
    <property type="entry name" value="PP-binding"/>
    <property type="match status" value="2"/>
</dbReference>
<dbReference type="CDD" id="cd19543">
    <property type="entry name" value="DCL_NRPS"/>
    <property type="match status" value="1"/>
</dbReference>
<dbReference type="SUPFAM" id="SSF47336">
    <property type="entry name" value="ACP-like"/>
    <property type="match status" value="2"/>
</dbReference>
<dbReference type="GO" id="GO:0003824">
    <property type="term" value="F:catalytic activity"/>
    <property type="evidence" value="ECO:0007669"/>
    <property type="project" value="InterPro"/>
</dbReference>
<dbReference type="Pfam" id="PF00668">
    <property type="entry name" value="Condensation"/>
    <property type="match status" value="3"/>
</dbReference>